<evidence type="ECO:0000313" key="11">
    <source>
        <dbReference type="RefSeq" id="XP_013418267.1"/>
    </source>
</evidence>
<dbReference type="InterPro" id="IPR000276">
    <property type="entry name" value="GPCR_Rhodpsn"/>
</dbReference>
<evidence type="ECO:0000313" key="10">
    <source>
        <dbReference type="Proteomes" id="UP000085678"/>
    </source>
</evidence>
<dbReference type="RefSeq" id="XP_013418267.1">
    <property type="nucleotide sequence ID" value="XM_013562813.1"/>
</dbReference>
<accession>A0A1S3K6Z2</accession>
<dbReference type="Pfam" id="PF00001">
    <property type="entry name" value="7tm_1"/>
    <property type="match status" value="1"/>
</dbReference>
<evidence type="ECO:0000256" key="5">
    <source>
        <dbReference type="ARBA" id="ARBA00023136"/>
    </source>
</evidence>
<dbReference type="SUPFAM" id="SSF81321">
    <property type="entry name" value="Family A G protein-coupled receptor-like"/>
    <property type="match status" value="1"/>
</dbReference>
<keyword evidence="7" id="KW-0807">Transducer</keyword>
<feature type="transmembrane region" description="Helical" evidence="8">
    <location>
        <begin position="195"/>
        <end position="216"/>
    </location>
</feature>
<keyword evidence="3 8" id="KW-1133">Transmembrane helix</keyword>
<dbReference type="InterPro" id="IPR017452">
    <property type="entry name" value="GPCR_Rhodpsn_7TM"/>
</dbReference>
<organism evidence="10 11">
    <name type="scientific">Lingula anatina</name>
    <name type="common">Brachiopod</name>
    <name type="synonym">Lingula unguis</name>
    <dbReference type="NCBI Taxonomy" id="7574"/>
    <lineage>
        <taxon>Eukaryota</taxon>
        <taxon>Metazoa</taxon>
        <taxon>Spiralia</taxon>
        <taxon>Lophotrochozoa</taxon>
        <taxon>Brachiopoda</taxon>
        <taxon>Linguliformea</taxon>
        <taxon>Lingulata</taxon>
        <taxon>Lingulida</taxon>
        <taxon>Linguloidea</taxon>
        <taxon>Lingulidae</taxon>
        <taxon>Lingula</taxon>
    </lineage>
</organism>
<evidence type="ECO:0000256" key="8">
    <source>
        <dbReference type="SAM" id="Phobius"/>
    </source>
</evidence>
<evidence type="ECO:0000256" key="2">
    <source>
        <dbReference type="ARBA" id="ARBA00022692"/>
    </source>
</evidence>
<name>A0A1S3K6Z2_LINAN</name>
<keyword evidence="4" id="KW-0297">G-protein coupled receptor</keyword>
<evidence type="ECO:0000256" key="7">
    <source>
        <dbReference type="ARBA" id="ARBA00023224"/>
    </source>
</evidence>
<dbReference type="PANTHER" id="PTHR24243">
    <property type="entry name" value="G-PROTEIN COUPLED RECEPTOR"/>
    <property type="match status" value="1"/>
</dbReference>
<sequence length="401" mass="45036">MDDNDTLLKYHFSGSDNKSVPTHDTILPAPVLKGLEDYYVPCLAAIGCCVNLISSVIFSRNTTLRRFSSSHYLAAVTAADTGFMMTLLIMWLPRIHISFYLEEGFCQLFLSCNYIFHFLSIWFNVAFLTDVYISTCRPSKAKEMCTVIRSKFVITGLTVLAIVMFMHVTWMSGVIQGMCMLLVPYDPELAFIDKIQTVVTILMPDLTLVILIALIVKKKVSDLCPSFRQSANSVSNGCGQVRTHYVRNTPADGASLGTQMANSVHSSDMTIVAMCLVLLHVVTTLPDHCIKLWFYSLQMVYGDMGFQPSPYEYSLQKLFSHLGQLRFVLNFVMFIIVSSDFQTAIRDSVSLICKRLFKCSPRRKRAPRCTDGRVIEESFSLTDETVSKSTTGDVKHADVEV</sequence>
<feature type="transmembrane region" description="Helical" evidence="8">
    <location>
        <begin position="114"/>
        <end position="133"/>
    </location>
</feature>
<dbReference type="Gene3D" id="1.20.1070.10">
    <property type="entry name" value="Rhodopsin 7-helix transmembrane proteins"/>
    <property type="match status" value="1"/>
</dbReference>
<evidence type="ECO:0000256" key="1">
    <source>
        <dbReference type="ARBA" id="ARBA00004141"/>
    </source>
</evidence>
<dbReference type="PANTHER" id="PTHR24243:SF230">
    <property type="entry name" value="G-PROTEIN COUPLED RECEPTORS FAMILY 1 PROFILE DOMAIN-CONTAINING PROTEIN"/>
    <property type="match status" value="1"/>
</dbReference>
<dbReference type="Proteomes" id="UP000085678">
    <property type="component" value="Unplaced"/>
</dbReference>
<dbReference type="OrthoDB" id="9990906at2759"/>
<keyword evidence="10" id="KW-1185">Reference proteome</keyword>
<keyword evidence="6" id="KW-0675">Receptor</keyword>
<feature type="transmembrane region" description="Helical" evidence="8">
    <location>
        <begin position="153"/>
        <end position="175"/>
    </location>
</feature>
<evidence type="ECO:0000259" key="9">
    <source>
        <dbReference type="PROSITE" id="PS50262"/>
    </source>
</evidence>
<dbReference type="GO" id="GO:0005886">
    <property type="term" value="C:plasma membrane"/>
    <property type="evidence" value="ECO:0007669"/>
    <property type="project" value="TreeGrafter"/>
</dbReference>
<feature type="transmembrane region" description="Helical" evidence="8">
    <location>
        <begin position="38"/>
        <end position="59"/>
    </location>
</feature>
<dbReference type="GO" id="GO:0004930">
    <property type="term" value="F:G protein-coupled receptor activity"/>
    <property type="evidence" value="ECO:0007669"/>
    <property type="project" value="UniProtKB-KW"/>
</dbReference>
<gene>
    <name evidence="11" type="primary">LOC106179269</name>
</gene>
<keyword evidence="5 8" id="KW-0472">Membrane</keyword>
<dbReference type="AlphaFoldDB" id="A0A1S3K6Z2"/>
<keyword evidence="2 8" id="KW-0812">Transmembrane</keyword>
<feature type="transmembrane region" description="Helical" evidence="8">
    <location>
        <begin position="71"/>
        <end position="94"/>
    </location>
</feature>
<evidence type="ECO:0000256" key="3">
    <source>
        <dbReference type="ARBA" id="ARBA00022989"/>
    </source>
</evidence>
<dbReference type="InParanoid" id="A0A1S3K6Z2"/>
<dbReference type="GeneID" id="106179269"/>
<dbReference type="PROSITE" id="PS50262">
    <property type="entry name" value="G_PROTEIN_RECEP_F1_2"/>
    <property type="match status" value="1"/>
</dbReference>
<evidence type="ECO:0000256" key="4">
    <source>
        <dbReference type="ARBA" id="ARBA00023040"/>
    </source>
</evidence>
<comment type="subcellular location">
    <subcellularLocation>
        <location evidence="1">Membrane</location>
        <topology evidence="1">Multi-pass membrane protein</topology>
    </subcellularLocation>
</comment>
<dbReference type="KEGG" id="lak:106179269"/>
<evidence type="ECO:0000256" key="6">
    <source>
        <dbReference type="ARBA" id="ARBA00023170"/>
    </source>
</evidence>
<reference evidence="11" key="1">
    <citation type="submission" date="2025-08" db="UniProtKB">
        <authorList>
            <consortium name="RefSeq"/>
        </authorList>
    </citation>
    <scope>IDENTIFICATION</scope>
    <source>
        <tissue evidence="11">Gonads</tissue>
    </source>
</reference>
<feature type="domain" description="G-protein coupled receptors family 1 profile" evidence="9">
    <location>
        <begin position="50"/>
        <end position="334"/>
    </location>
</feature>
<proteinExistence type="predicted"/>
<protein>
    <submittedName>
        <fullName evidence="11">Uncharacterized protein LOC106179269</fullName>
    </submittedName>
</protein>